<feature type="non-terminal residue" evidence="1">
    <location>
        <position position="58"/>
    </location>
</feature>
<accession>A0A383BSN5</accession>
<feature type="non-terminal residue" evidence="1">
    <location>
        <position position="1"/>
    </location>
</feature>
<proteinExistence type="predicted"/>
<organism evidence="1">
    <name type="scientific">marine metagenome</name>
    <dbReference type="NCBI Taxonomy" id="408172"/>
    <lineage>
        <taxon>unclassified sequences</taxon>
        <taxon>metagenomes</taxon>
        <taxon>ecological metagenomes</taxon>
    </lineage>
</organism>
<sequence length="58" mass="5814">VVDVAPIEAGEVVVAQPPRRRYEAGAGGAVEVPLADVAGAVSGVAETLSQTDLLVDVE</sequence>
<evidence type="ECO:0000313" key="1">
    <source>
        <dbReference type="EMBL" id="SVE22881.1"/>
    </source>
</evidence>
<gene>
    <name evidence="1" type="ORF">METZ01_LOCUS475735</name>
</gene>
<name>A0A383BSN5_9ZZZZ</name>
<dbReference type="AlphaFoldDB" id="A0A383BSN5"/>
<protein>
    <submittedName>
        <fullName evidence="1">Uncharacterized protein</fullName>
    </submittedName>
</protein>
<dbReference type="EMBL" id="UINC01202873">
    <property type="protein sequence ID" value="SVE22881.1"/>
    <property type="molecule type" value="Genomic_DNA"/>
</dbReference>
<reference evidence="1" key="1">
    <citation type="submission" date="2018-05" db="EMBL/GenBank/DDBJ databases">
        <authorList>
            <person name="Lanie J.A."/>
            <person name="Ng W.-L."/>
            <person name="Kazmierczak K.M."/>
            <person name="Andrzejewski T.M."/>
            <person name="Davidsen T.M."/>
            <person name="Wayne K.J."/>
            <person name="Tettelin H."/>
            <person name="Glass J.I."/>
            <person name="Rusch D."/>
            <person name="Podicherti R."/>
            <person name="Tsui H.-C.T."/>
            <person name="Winkler M.E."/>
        </authorList>
    </citation>
    <scope>NUCLEOTIDE SEQUENCE</scope>
</reference>